<dbReference type="GO" id="GO:0016233">
    <property type="term" value="P:telomere capping"/>
    <property type="evidence" value="ECO:0007669"/>
    <property type="project" value="TreeGrafter"/>
</dbReference>
<name>A0A9P7A4I2_9AGAM</name>
<evidence type="ECO:0000256" key="5">
    <source>
        <dbReference type="SAM" id="MobiDB-lite"/>
    </source>
</evidence>
<dbReference type="SUPFAM" id="SSF50249">
    <property type="entry name" value="Nucleic acid-binding proteins"/>
    <property type="match status" value="2"/>
</dbReference>
<dbReference type="InterPro" id="IPR011564">
    <property type="entry name" value="Telomer_end-bd_POT1/Cdc13"/>
</dbReference>
<feature type="domain" description="Telomeric single stranded DNA binding POT1/Cdc13" evidence="6">
    <location>
        <begin position="341"/>
        <end position="500"/>
    </location>
</feature>
<dbReference type="Pfam" id="PF02765">
    <property type="entry name" value="POT1"/>
    <property type="match status" value="1"/>
</dbReference>
<dbReference type="SMART" id="SM00976">
    <property type="entry name" value="Telo_bind"/>
    <property type="match status" value="1"/>
</dbReference>
<evidence type="ECO:0000313" key="7">
    <source>
        <dbReference type="EMBL" id="KAG1782319.1"/>
    </source>
</evidence>
<keyword evidence="3" id="KW-0779">Telomere</keyword>
<dbReference type="InterPro" id="IPR012340">
    <property type="entry name" value="NA-bd_OB-fold"/>
</dbReference>
<dbReference type="PANTHER" id="PTHR14513:SF0">
    <property type="entry name" value="PROTECTION OF TELOMERES PROTEIN 1"/>
    <property type="match status" value="1"/>
</dbReference>
<dbReference type="EMBL" id="JABBWD010000003">
    <property type="protein sequence ID" value="KAG1782319.1"/>
    <property type="molecule type" value="Genomic_DNA"/>
</dbReference>
<reference evidence="7" key="1">
    <citation type="journal article" date="2020" name="New Phytol.">
        <title>Comparative genomics reveals dynamic genome evolution in host specialist ectomycorrhizal fungi.</title>
        <authorList>
            <person name="Lofgren L.A."/>
            <person name="Nguyen N.H."/>
            <person name="Vilgalys R."/>
            <person name="Ruytinx J."/>
            <person name="Liao H.L."/>
            <person name="Branco S."/>
            <person name="Kuo A."/>
            <person name="LaButti K."/>
            <person name="Lipzen A."/>
            <person name="Andreopoulos W."/>
            <person name="Pangilinan J."/>
            <person name="Riley R."/>
            <person name="Hundley H."/>
            <person name="Na H."/>
            <person name="Barry K."/>
            <person name="Grigoriev I.V."/>
            <person name="Stajich J.E."/>
            <person name="Kennedy P.G."/>
        </authorList>
    </citation>
    <scope>NUCLEOTIDE SEQUENCE</scope>
    <source>
        <strain evidence="7">DOB743</strain>
    </source>
</reference>
<accession>A0A9P7A4I2</accession>
<evidence type="ECO:0000259" key="6">
    <source>
        <dbReference type="SMART" id="SM00976"/>
    </source>
</evidence>
<evidence type="ECO:0000256" key="2">
    <source>
        <dbReference type="ARBA" id="ARBA00022454"/>
    </source>
</evidence>
<comment type="subcellular location">
    <subcellularLocation>
        <location evidence="1">Chromosome</location>
        <location evidence="1">Telomere</location>
    </subcellularLocation>
</comment>
<dbReference type="Gene3D" id="2.40.50.140">
    <property type="entry name" value="Nucleic acid-binding proteins"/>
    <property type="match status" value="3"/>
</dbReference>
<evidence type="ECO:0000256" key="1">
    <source>
        <dbReference type="ARBA" id="ARBA00004574"/>
    </source>
</evidence>
<evidence type="ECO:0000256" key="3">
    <source>
        <dbReference type="ARBA" id="ARBA00022895"/>
    </source>
</evidence>
<feature type="region of interest" description="Disordered" evidence="5">
    <location>
        <begin position="173"/>
        <end position="327"/>
    </location>
</feature>
<dbReference type="PANTHER" id="PTHR14513">
    <property type="entry name" value="PROTECTION OF TELOMERES 1"/>
    <property type="match status" value="1"/>
</dbReference>
<sequence>MKRISVEEGSPPKRPRLEDNLSLFDETHRKNATDLLDPATDETNNIEAKVHMVFPCIGKQRQVNVEMREHGDTYRFLVLISSKVDELLPFPFAVNDRICLSLKGAQIQPRPQSSAPCYLPVMLVFKDGIAAMLMSGPSAGKVFSTWEGVDWYSTTCNIPRIGDVVRQHSTEDVEMPNANPPSKSPQPEIVASEKAREEPTPILASRQHLDSSATNLPQSGAQSPERELSKGQRRRRKKQALRSAALKARCESDGHEVVAPQTEAVASRAPSSPPTDVRSPPQVPSNERTGSGPEQTNSLSSNGATPVAVTTSSPPPANDPAHNHGPLAMKAGMTTQGGDQFIPIRKIEPGLGFFNVIGVVTSTKPLAQTRSQEWSRNFSIVDPSCMEDDVNVVTYNFTVNCFQKKHTEWLPQAEVGDIVLFRRLKTSTFRGGLNGIGYWDKLRWATYDTQARRFRDPDRNDAPHSEALDEGFGYSYSPYYEPSEQGKEAEYCAQLADWWKAIHAKEQGITTVQCAARPSREHHLISEVNPDTSPQGYFDCTVEILYIYENTSGPHAVYVTDYTVNPDTNPPQASWCSPELLSYVFKMEMWDDAGLLAKKMQPGEFWRLPNARVMTDSYLHFHGKLVETHKSKKLNEVEHGENLHFRALLERKKKFEQGGGASGSSARFDTKLIEDVDGEVAFFHCTVELLHVDLASAEEPVVYVTDYTFNPDLVNPAEPVPWALGLDRRIVKIVLEGGQRGRARDLQPGAIYRIKNLRLIRRSGVRCAFGRLGGDERLIIATNDRDKEEVQALLKRKEKWKSEMKRDGVSIEPAVNSTAKSLPPTPETSEDLTLKQVIASTVCPNTFTVVARVSDFYPFDLNQATYLRCTKCNTNLRRAWKRCVNCDDMFDTHCKWFYTLLFILEDDEGDNIIISACNKECKLLSGLPPVDLEADKDAFDRFVARVRPVIGNLEQVHDARTKQRVLPVVSPKMRFTVESWIAKDDRWYGLLECTPL</sequence>
<feature type="compositionally biased region" description="Basic residues" evidence="5">
    <location>
        <begin position="231"/>
        <end position="240"/>
    </location>
</feature>
<evidence type="ECO:0000256" key="4">
    <source>
        <dbReference type="ARBA" id="ARBA00023125"/>
    </source>
</evidence>
<dbReference type="OrthoDB" id="2186770at2759"/>
<gene>
    <name evidence="7" type="ORF">EV702DRAFT_1063429</name>
</gene>
<keyword evidence="8" id="KW-1185">Reference proteome</keyword>
<dbReference type="GO" id="GO:0098505">
    <property type="term" value="F:G-rich strand telomeric DNA binding"/>
    <property type="evidence" value="ECO:0007669"/>
    <property type="project" value="TreeGrafter"/>
</dbReference>
<protein>
    <recommendedName>
        <fullName evidence="6">Telomeric single stranded DNA binding POT1/Cdc13 domain-containing protein</fullName>
    </recommendedName>
</protein>
<feature type="compositionally biased region" description="Polar residues" evidence="5">
    <location>
        <begin position="284"/>
        <end position="303"/>
    </location>
</feature>
<organism evidence="7 8">
    <name type="scientific">Suillus placidus</name>
    <dbReference type="NCBI Taxonomy" id="48579"/>
    <lineage>
        <taxon>Eukaryota</taxon>
        <taxon>Fungi</taxon>
        <taxon>Dikarya</taxon>
        <taxon>Basidiomycota</taxon>
        <taxon>Agaricomycotina</taxon>
        <taxon>Agaricomycetes</taxon>
        <taxon>Agaricomycetidae</taxon>
        <taxon>Boletales</taxon>
        <taxon>Suillineae</taxon>
        <taxon>Suillaceae</taxon>
        <taxon>Suillus</taxon>
    </lineage>
</organism>
<evidence type="ECO:0000313" key="8">
    <source>
        <dbReference type="Proteomes" id="UP000714275"/>
    </source>
</evidence>
<proteinExistence type="predicted"/>
<keyword evidence="4" id="KW-0238">DNA-binding</keyword>
<dbReference type="Proteomes" id="UP000714275">
    <property type="component" value="Unassembled WGS sequence"/>
</dbReference>
<dbReference type="GO" id="GO:0032210">
    <property type="term" value="P:regulation of telomere maintenance via telomerase"/>
    <property type="evidence" value="ECO:0007669"/>
    <property type="project" value="TreeGrafter"/>
</dbReference>
<dbReference type="GO" id="GO:0000783">
    <property type="term" value="C:nuclear telomere cap complex"/>
    <property type="evidence" value="ECO:0007669"/>
    <property type="project" value="TreeGrafter"/>
</dbReference>
<keyword evidence="2" id="KW-0158">Chromosome</keyword>
<comment type="caution">
    <text evidence="7">The sequence shown here is derived from an EMBL/GenBank/DDBJ whole genome shotgun (WGS) entry which is preliminary data.</text>
</comment>
<dbReference type="InterPro" id="IPR028389">
    <property type="entry name" value="POT1"/>
</dbReference>
<dbReference type="GO" id="GO:0010521">
    <property type="term" value="F:telomerase inhibitor activity"/>
    <property type="evidence" value="ECO:0007669"/>
    <property type="project" value="TreeGrafter"/>
</dbReference>
<dbReference type="AlphaFoldDB" id="A0A9P7A4I2"/>
<feature type="compositionally biased region" description="Polar residues" evidence="5">
    <location>
        <begin position="210"/>
        <end position="222"/>
    </location>
</feature>